<dbReference type="GO" id="GO:0034272">
    <property type="term" value="C:phosphatidylinositol 3-kinase complex, class III, type II"/>
    <property type="evidence" value="ECO:0007669"/>
    <property type="project" value="TreeGrafter"/>
</dbReference>
<keyword evidence="7" id="KW-1185">Reference proteome</keyword>
<evidence type="ECO:0000313" key="6">
    <source>
        <dbReference type="EMBL" id="GJJ06389.1"/>
    </source>
</evidence>
<dbReference type="GO" id="GO:0043548">
    <property type="term" value="F:phosphatidylinositol 3-kinase binding"/>
    <property type="evidence" value="ECO:0007669"/>
    <property type="project" value="TreeGrafter"/>
</dbReference>
<evidence type="ECO:0000259" key="4">
    <source>
        <dbReference type="Pfam" id="PF04111"/>
    </source>
</evidence>
<evidence type="ECO:0000313" key="7">
    <source>
        <dbReference type="Proteomes" id="UP001050691"/>
    </source>
</evidence>
<gene>
    <name evidence="6" type="ORF">Clacol_000580</name>
</gene>
<dbReference type="InterPro" id="IPR038274">
    <property type="entry name" value="Atg6/Beclin_C_sf"/>
</dbReference>
<dbReference type="PANTHER" id="PTHR12768">
    <property type="entry name" value="BECLIN 1"/>
    <property type="match status" value="1"/>
</dbReference>
<dbReference type="Pfam" id="PF04111">
    <property type="entry name" value="APG6"/>
    <property type="match status" value="1"/>
</dbReference>
<feature type="region of interest" description="Disordered" evidence="3">
    <location>
        <begin position="134"/>
        <end position="161"/>
    </location>
</feature>
<name>A0AAV4ZWT8_9AGAM</name>
<comment type="similarity">
    <text evidence="1">Belongs to the beclin family.</text>
</comment>
<dbReference type="InterPro" id="IPR040455">
    <property type="entry name" value="Atg6_BARA"/>
</dbReference>
<organism evidence="6 7">
    <name type="scientific">Clathrus columnatus</name>
    <dbReference type="NCBI Taxonomy" id="1419009"/>
    <lineage>
        <taxon>Eukaryota</taxon>
        <taxon>Fungi</taxon>
        <taxon>Dikarya</taxon>
        <taxon>Basidiomycota</taxon>
        <taxon>Agaricomycotina</taxon>
        <taxon>Agaricomycetes</taxon>
        <taxon>Phallomycetidae</taxon>
        <taxon>Phallales</taxon>
        <taxon>Clathraceae</taxon>
        <taxon>Clathrus</taxon>
    </lineage>
</organism>
<dbReference type="InterPro" id="IPR041691">
    <property type="entry name" value="Atg6/beclin_CC"/>
</dbReference>
<dbReference type="GO" id="GO:0030674">
    <property type="term" value="F:protein-macromolecule adaptor activity"/>
    <property type="evidence" value="ECO:0007669"/>
    <property type="project" value="TreeGrafter"/>
</dbReference>
<dbReference type="GO" id="GO:0045324">
    <property type="term" value="P:late endosome to vacuole transport"/>
    <property type="evidence" value="ECO:0007669"/>
    <property type="project" value="TreeGrafter"/>
</dbReference>
<dbReference type="PANTHER" id="PTHR12768:SF4">
    <property type="entry name" value="BECLIN-1"/>
    <property type="match status" value="1"/>
</dbReference>
<dbReference type="Pfam" id="PF17675">
    <property type="entry name" value="APG6_N"/>
    <property type="match status" value="1"/>
</dbReference>
<dbReference type="GO" id="GO:0006995">
    <property type="term" value="P:cellular response to nitrogen starvation"/>
    <property type="evidence" value="ECO:0007669"/>
    <property type="project" value="TreeGrafter"/>
</dbReference>
<comment type="caution">
    <text evidence="6">The sequence shown here is derived from an EMBL/GenBank/DDBJ whole genome shotgun (WGS) entry which is preliminary data.</text>
</comment>
<sequence>MTSTICTQCKQPLALDTSLVDLAPSAYDMMASSLPQTLHQHYPSEKEKLQQLVVPNSLKTVWQNAALSSPSTFSQKSQDKRREPGITIPGESFVLLQDSVVQNIPTQSLPSTPFKPQRTSLSIAKNIAPAIPSNKRLSTESPQSLQPPPPQSPALAPMPSVTVSPLSHHLESTARLFKLLSSRTDLDHPLCAECTHSVISMLNRQLEETKKERDGYQAFEKEIRKEKEREERRADIFAMKDKLKEEERKVMEELKAAEAERARLDEEVRALEREERQLEEEEADFWRLHNQSLLISAEQTAQVRSLRAAIAADTQTLDKLQRTNVYYDAFCIGNVGIFGTINGLRLGRASGIAIDWSEVNAAWGQCTLLLHTLAKKFEYTFENYKPIPMGSFSKIEKISGTDRAIYELYGSGDLHIGRILHNRRFDLGMVAYLDCLRQLIEHAQLQYPKVDFPHTILKDKIGDVSIKLQFNQEESWTRALRHVLFTLKLLLKLVTSNNPG</sequence>
<dbReference type="GO" id="GO:0000423">
    <property type="term" value="P:mitophagy"/>
    <property type="evidence" value="ECO:0007669"/>
    <property type="project" value="TreeGrafter"/>
</dbReference>
<dbReference type="GO" id="GO:0000407">
    <property type="term" value="C:phagophore assembly site"/>
    <property type="evidence" value="ECO:0007669"/>
    <property type="project" value="TreeGrafter"/>
</dbReference>
<feature type="domain" description="Atg6 BARA" evidence="4">
    <location>
        <begin position="320"/>
        <end position="495"/>
    </location>
</feature>
<accession>A0AAV4ZWT8</accession>
<dbReference type="GO" id="GO:0000045">
    <property type="term" value="P:autophagosome assembly"/>
    <property type="evidence" value="ECO:0007669"/>
    <property type="project" value="TreeGrafter"/>
</dbReference>
<evidence type="ECO:0000256" key="1">
    <source>
        <dbReference type="ARBA" id="ARBA00005965"/>
    </source>
</evidence>
<evidence type="ECO:0000256" key="3">
    <source>
        <dbReference type="SAM" id="MobiDB-lite"/>
    </source>
</evidence>
<feature type="domain" description="Atg6/beclin coiled-coil" evidence="5">
    <location>
        <begin position="189"/>
        <end position="317"/>
    </location>
</feature>
<protein>
    <recommendedName>
        <fullName evidence="8">Autophagy-related protein 6</fullName>
    </recommendedName>
</protein>
<dbReference type="Proteomes" id="UP001050691">
    <property type="component" value="Unassembled WGS sequence"/>
</dbReference>
<feature type="coiled-coil region" evidence="2">
    <location>
        <begin position="240"/>
        <end position="323"/>
    </location>
</feature>
<dbReference type="Gene3D" id="1.10.418.40">
    <property type="entry name" value="Autophagy protein 6/Beclin 1"/>
    <property type="match status" value="1"/>
</dbReference>
<evidence type="ECO:0000256" key="2">
    <source>
        <dbReference type="SAM" id="Coils"/>
    </source>
</evidence>
<evidence type="ECO:0008006" key="8">
    <source>
        <dbReference type="Google" id="ProtNLM"/>
    </source>
</evidence>
<dbReference type="InterPro" id="IPR007243">
    <property type="entry name" value="Atg6/Beclin"/>
</dbReference>
<keyword evidence="2" id="KW-0175">Coiled coil</keyword>
<dbReference type="EMBL" id="BPWL01000001">
    <property type="protein sequence ID" value="GJJ06389.1"/>
    <property type="molecule type" value="Genomic_DNA"/>
</dbReference>
<evidence type="ECO:0000259" key="5">
    <source>
        <dbReference type="Pfam" id="PF17675"/>
    </source>
</evidence>
<dbReference type="AlphaFoldDB" id="A0AAV4ZWT8"/>
<dbReference type="GO" id="GO:0034271">
    <property type="term" value="C:phosphatidylinositol 3-kinase complex, class III, type I"/>
    <property type="evidence" value="ECO:0007669"/>
    <property type="project" value="TreeGrafter"/>
</dbReference>
<proteinExistence type="inferred from homology"/>
<reference evidence="6" key="1">
    <citation type="submission" date="2021-10" db="EMBL/GenBank/DDBJ databases">
        <title>De novo Genome Assembly of Clathrus columnatus (Basidiomycota, Fungi) Using Illumina and Nanopore Sequence Data.</title>
        <authorList>
            <person name="Ogiso-Tanaka E."/>
            <person name="Itagaki H."/>
            <person name="Hosoya T."/>
            <person name="Hosaka K."/>
        </authorList>
    </citation>
    <scope>NUCLEOTIDE SEQUENCE</scope>
    <source>
        <strain evidence="6">MO-923</strain>
    </source>
</reference>